<dbReference type="KEGG" id="hprf:HLPR_25220"/>
<reference evidence="1 2" key="1">
    <citation type="submission" date="2023-08" db="EMBL/GenBank/DDBJ databases">
        <title>Helicovermis profunda gen. nov., sp. nov., a novel mesophilic, fermentative bacterium within the Bacillota from a deep-sea hydrothermal vent chimney.</title>
        <authorList>
            <person name="Miyazaki U."/>
            <person name="Mizutani D."/>
            <person name="Hashimoto Y."/>
            <person name="Tame A."/>
            <person name="Sawayama S."/>
            <person name="Miyazaki J."/>
            <person name="Takai K."/>
            <person name="Nakagawa S."/>
        </authorList>
    </citation>
    <scope>NUCLEOTIDE SEQUENCE [LARGE SCALE GENOMIC DNA]</scope>
    <source>
        <strain evidence="1 2">S502</strain>
    </source>
</reference>
<accession>A0AAU9E641</accession>
<dbReference type="InterPro" id="IPR003329">
    <property type="entry name" value="Cytidylyl_trans"/>
</dbReference>
<dbReference type="AlphaFoldDB" id="A0AAU9E641"/>
<evidence type="ECO:0008006" key="3">
    <source>
        <dbReference type="Google" id="ProtNLM"/>
    </source>
</evidence>
<dbReference type="CDD" id="cd02518">
    <property type="entry name" value="GT2_SpsF"/>
    <property type="match status" value="1"/>
</dbReference>
<dbReference type="EMBL" id="AP028654">
    <property type="protein sequence ID" value="BEP30191.1"/>
    <property type="molecule type" value="Genomic_DNA"/>
</dbReference>
<dbReference type="Pfam" id="PF02348">
    <property type="entry name" value="CTP_transf_3"/>
    <property type="match status" value="1"/>
</dbReference>
<dbReference type="GO" id="GO:0005829">
    <property type="term" value="C:cytosol"/>
    <property type="evidence" value="ECO:0007669"/>
    <property type="project" value="TreeGrafter"/>
</dbReference>
<dbReference type="Proteomes" id="UP001321786">
    <property type="component" value="Chromosome"/>
</dbReference>
<proteinExistence type="predicted"/>
<keyword evidence="2" id="KW-1185">Reference proteome</keyword>
<evidence type="ECO:0000313" key="2">
    <source>
        <dbReference type="Proteomes" id="UP001321786"/>
    </source>
</evidence>
<dbReference type="SUPFAM" id="SSF53448">
    <property type="entry name" value="Nucleotide-diphospho-sugar transferases"/>
    <property type="match status" value="1"/>
</dbReference>
<organism evidence="1 2">
    <name type="scientific">Helicovermis profundi</name>
    <dbReference type="NCBI Taxonomy" id="3065157"/>
    <lineage>
        <taxon>Bacteria</taxon>
        <taxon>Bacillati</taxon>
        <taxon>Bacillota</taxon>
        <taxon>Clostridia</taxon>
        <taxon>Helicovermis</taxon>
    </lineage>
</organism>
<dbReference type="PANTHER" id="PTHR42866:SF1">
    <property type="entry name" value="SPORE COAT POLYSACCHARIDE BIOSYNTHESIS PROTEIN SPSF"/>
    <property type="match status" value="1"/>
</dbReference>
<sequence length="244" mass="28699">MKIGVIIQARMGSTRLEGKILKYIKDNTVLSHVINRVKLSEYIDEIIIATTNLDRDLVIENEAIKNDVLVFKGSEDDVLSRYYYAAKQYKLDIIVRVTSDCPLIDSKIIDDVVKVYMDREFDIITNTGSDFTKSTYPNGLDVEVFSFESLEDAFLNAKENYQREHVTPYIYENSKKIYFYKSDIDYSKYRLTLDTHEDFELICAIYDRLYKGKHDFYLKEIIELFVIEPELHNINSFIKQKKIK</sequence>
<name>A0AAU9E641_9FIRM</name>
<dbReference type="Gene3D" id="3.90.550.10">
    <property type="entry name" value="Spore Coat Polysaccharide Biosynthesis Protein SpsA, Chain A"/>
    <property type="match status" value="1"/>
</dbReference>
<protein>
    <recommendedName>
        <fullName evidence="3">Acylneuraminate cytidylyltransferase</fullName>
    </recommendedName>
</protein>
<dbReference type="InterPro" id="IPR029044">
    <property type="entry name" value="Nucleotide-diphossugar_trans"/>
</dbReference>
<gene>
    <name evidence="1" type="ORF">HLPR_25220</name>
</gene>
<dbReference type="PANTHER" id="PTHR42866">
    <property type="entry name" value="3-DEOXY-MANNO-OCTULOSONATE CYTIDYLYLTRANSFERASE"/>
    <property type="match status" value="1"/>
</dbReference>
<evidence type="ECO:0000313" key="1">
    <source>
        <dbReference type="EMBL" id="BEP30191.1"/>
    </source>
</evidence>
<dbReference type="RefSeq" id="WP_338535790.1">
    <property type="nucleotide sequence ID" value="NZ_AP028654.1"/>
</dbReference>